<evidence type="ECO:0000259" key="7">
    <source>
        <dbReference type="Pfam" id="PF01764"/>
    </source>
</evidence>
<dbReference type="PANTHER" id="PTHR46898:SF3">
    <property type="entry name" value="FUNGAL LIPASE-LIKE DOMAIN-CONTAINING PROTEIN"/>
    <property type="match status" value="1"/>
</dbReference>
<evidence type="ECO:0000256" key="5">
    <source>
        <dbReference type="ARBA" id="ARBA00022821"/>
    </source>
</evidence>
<dbReference type="SUPFAM" id="SSF53474">
    <property type="entry name" value="alpha/beta-Hydrolases"/>
    <property type="match status" value="1"/>
</dbReference>
<keyword evidence="5" id="KW-0611">Plant defense</keyword>
<protein>
    <submittedName>
        <fullName evidence="9">Uncharacterized protein</fullName>
    </submittedName>
</protein>
<dbReference type="Proteomes" id="UP001457282">
    <property type="component" value="Unassembled WGS sequence"/>
</dbReference>
<proteinExistence type="predicted"/>
<name>A0AAW1YAF9_RUBAR</name>
<dbReference type="GO" id="GO:0006629">
    <property type="term" value="P:lipid metabolic process"/>
    <property type="evidence" value="ECO:0007669"/>
    <property type="project" value="InterPro"/>
</dbReference>
<dbReference type="InterPro" id="IPR002921">
    <property type="entry name" value="Fungal_lipase-type"/>
</dbReference>
<evidence type="ECO:0000256" key="1">
    <source>
        <dbReference type="ARBA" id="ARBA00004123"/>
    </source>
</evidence>
<gene>
    <name evidence="9" type="ORF">M0R45_010299</name>
</gene>
<dbReference type="GO" id="GO:0052689">
    <property type="term" value="F:carboxylic ester hydrolase activity"/>
    <property type="evidence" value="ECO:0007669"/>
    <property type="project" value="InterPro"/>
</dbReference>
<dbReference type="InterPro" id="IPR029058">
    <property type="entry name" value="AB_hydrolase_fold"/>
</dbReference>
<evidence type="ECO:0000313" key="9">
    <source>
        <dbReference type="EMBL" id="KAK9944747.1"/>
    </source>
</evidence>
<feature type="domain" description="Fungal lipase-type" evidence="7">
    <location>
        <begin position="19"/>
        <end position="104"/>
    </location>
</feature>
<keyword evidence="4" id="KW-0378">Hydrolase</keyword>
<accession>A0AAW1YAF9</accession>
<dbReference type="GO" id="GO:0005737">
    <property type="term" value="C:cytoplasm"/>
    <property type="evidence" value="ECO:0007669"/>
    <property type="project" value="UniProtKB-SubCell"/>
</dbReference>
<evidence type="ECO:0000259" key="8">
    <source>
        <dbReference type="Pfam" id="PF18117"/>
    </source>
</evidence>
<dbReference type="GO" id="GO:0005634">
    <property type="term" value="C:nucleus"/>
    <property type="evidence" value="ECO:0007669"/>
    <property type="project" value="UniProtKB-SubCell"/>
</dbReference>
<dbReference type="Gene3D" id="3.40.50.1820">
    <property type="entry name" value="alpha/beta hydrolase"/>
    <property type="match status" value="1"/>
</dbReference>
<reference evidence="9 10" key="1">
    <citation type="journal article" date="2023" name="G3 (Bethesda)">
        <title>A chromosome-length genome assembly and annotation of blackberry (Rubus argutus, cv. 'Hillquist').</title>
        <authorList>
            <person name="Bruna T."/>
            <person name="Aryal R."/>
            <person name="Dudchenko O."/>
            <person name="Sargent D.J."/>
            <person name="Mead D."/>
            <person name="Buti M."/>
            <person name="Cavallini A."/>
            <person name="Hytonen T."/>
            <person name="Andres J."/>
            <person name="Pham M."/>
            <person name="Weisz D."/>
            <person name="Mascagni F."/>
            <person name="Usai G."/>
            <person name="Natali L."/>
            <person name="Bassil N."/>
            <person name="Fernandez G.E."/>
            <person name="Lomsadze A."/>
            <person name="Armour M."/>
            <person name="Olukolu B."/>
            <person name="Poorten T."/>
            <person name="Britton C."/>
            <person name="Davik J."/>
            <person name="Ashrafi H."/>
            <person name="Aiden E.L."/>
            <person name="Borodovsky M."/>
            <person name="Worthington M."/>
        </authorList>
    </citation>
    <scope>NUCLEOTIDE SEQUENCE [LARGE SCALE GENOMIC DNA]</scope>
    <source>
        <strain evidence="9">PI 553951</strain>
    </source>
</reference>
<dbReference type="Pfam" id="PF01764">
    <property type="entry name" value="Lipase_3"/>
    <property type="match status" value="1"/>
</dbReference>
<keyword evidence="10" id="KW-1185">Reference proteome</keyword>
<feature type="domain" description="EDS1 EP" evidence="8">
    <location>
        <begin position="247"/>
        <end position="460"/>
    </location>
</feature>
<keyword evidence="6" id="KW-0539">Nucleus</keyword>
<dbReference type="AlphaFoldDB" id="A0AAW1YAF9"/>
<organism evidence="9 10">
    <name type="scientific">Rubus argutus</name>
    <name type="common">Southern blackberry</name>
    <dbReference type="NCBI Taxonomy" id="59490"/>
    <lineage>
        <taxon>Eukaryota</taxon>
        <taxon>Viridiplantae</taxon>
        <taxon>Streptophyta</taxon>
        <taxon>Embryophyta</taxon>
        <taxon>Tracheophyta</taxon>
        <taxon>Spermatophyta</taxon>
        <taxon>Magnoliopsida</taxon>
        <taxon>eudicotyledons</taxon>
        <taxon>Gunneridae</taxon>
        <taxon>Pentapetalae</taxon>
        <taxon>rosids</taxon>
        <taxon>fabids</taxon>
        <taxon>Rosales</taxon>
        <taxon>Rosaceae</taxon>
        <taxon>Rosoideae</taxon>
        <taxon>Rosoideae incertae sedis</taxon>
        <taxon>Rubus</taxon>
    </lineage>
</organism>
<dbReference type="GO" id="GO:0006952">
    <property type="term" value="P:defense response"/>
    <property type="evidence" value="ECO:0007669"/>
    <property type="project" value="UniProtKB-KW"/>
</dbReference>
<evidence type="ECO:0000256" key="4">
    <source>
        <dbReference type="ARBA" id="ARBA00022801"/>
    </source>
</evidence>
<dbReference type="PANTHER" id="PTHR46898">
    <property type="entry name" value="SENESCENCE-ASSOCIATED CARBOXYLESTERASE 101"/>
    <property type="match status" value="1"/>
</dbReference>
<dbReference type="Pfam" id="PF18117">
    <property type="entry name" value="EDS1_EP"/>
    <property type="match status" value="1"/>
</dbReference>
<keyword evidence="3" id="KW-0963">Cytoplasm</keyword>
<dbReference type="InterPro" id="IPR041266">
    <property type="entry name" value="EDS1_EP"/>
</dbReference>
<evidence type="ECO:0000313" key="10">
    <source>
        <dbReference type="Proteomes" id="UP001457282"/>
    </source>
</evidence>
<sequence>MTHNQFSSGLELANLVLIELSKSNPSSLIIITGQSVGGSVATLFTLWLLKDLDLLKTKPPLCITFGSPLVGDEHLRQCVLQFSTWKSCFLHVASNQDPTPKLVLTRNTSGAYKPFGTFLLCSASGCACSEDPDFIVEQLVTTNSQSAQHQDPNSGFRYGQILEDLKHKALCNSGFKSIERERDPLQASIITQLLAIGVLTQQQAGTDINKLIGRMRIHETELLIQKKKKDSFSNKKLNKMKTCLALLEWYKKEANLLNTGYYNMYKKQWNPSDINVNEYKRRLWNFWEDSVTEVENNPQMKGAHFGVRWIWAGTNYRRMIEPLHIAEFYKKSGARNYKNGGKRPQHFILLEQWLEQKLAAEEPKPKRQLSATSNEDSCFWAHVEDAIILCDLLKNEGSVTDTQKVTHKEELIKFEDYVWGVIDNFAVCPDIFLEKSSFMQWWKKYKGIVGSAYSSPLADFMNRRAYHQYK</sequence>
<comment type="caution">
    <text evidence="9">The sequence shown here is derived from an EMBL/GenBank/DDBJ whole genome shotgun (WGS) entry which is preliminary data.</text>
</comment>
<evidence type="ECO:0000256" key="2">
    <source>
        <dbReference type="ARBA" id="ARBA00004496"/>
    </source>
</evidence>
<evidence type="ECO:0000256" key="3">
    <source>
        <dbReference type="ARBA" id="ARBA00022490"/>
    </source>
</evidence>
<dbReference type="InterPro" id="IPR044603">
    <property type="entry name" value="SAG101-like"/>
</dbReference>
<evidence type="ECO:0000256" key="6">
    <source>
        <dbReference type="ARBA" id="ARBA00023242"/>
    </source>
</evidence>
<dbReference type="EMBL" id="JBEDUW010000002">
    <property type="protein sequence ID" value="KAK9944747.1"/>
    <property type="molecule type" value="Genomic_DNA"/>
</dbReference>
<comment type="subcellular location">
    <subcellularLocation>
        <location evidence="2">Cytoplasm</location>
    </subcellularLocation>
    <subcellularLocation>
        <location evidence="1">Nucleus</location>
    </subcellularLocation>
</comment>